<keyword evidence="1" id="KW-0430">Lectin</keyword>
<evidence type="ECO:0000313" key="3">
    <source>
        <dbReference type="EMBL" id="CAJ0574714.1"/>
    </source>
</evidence>
<dbReference type="InterPro" id="IPR044156">
    <property type="entry name" value="Galectin-like"/>
</dbReference>
<dbReference type="Gene3D" id="2.60.120.200">
    <property type="match status" value="4"/>
</dbReference>
<dbReference type="PROSITE" id="PS51304">
    <property type="entry name" value="GALECTIN"/>
    <property type="match status" value="3"/>
</dbReference>
<dbReference type="PANTHER" id="PTHR11346">
    <property type="entry name" value="GALECTIN"/>
    <property type="match status" value="1"/>
</dbReference>
<proteinExistence type="predicted"/>
<keyword evidence="4" id="KW-1185">Reference proteome</keyword>
<evidence type="ECO:0000259" key="2">
    <source>
        <dbReference type="PROSITE" id="PS51304"/>
    </source>
</evidence>
<gene>
    <name evidence="3" type="ORF">MSPICULIGERA_LOCUS13042</name>
</gene>
<evidence type="ECO:0000256" key="1">
    <source>
        <dbReference type="ARBA" id="ARBA00022734"/>
    </source>
</evidence>
<comment type="caution">
    <text evidence="3">The sequence shown here is derived from an EMBL/GenBank/DDBJ whole genome shotgun (WGS) entry which is preliminary data.</text>
</comment>
<dbReference type="SMART" id="SM00908">
    <property type="entry name" value="Gal-bind_lectin"/>
    <property type="match status" value="2"/>
</dbReference>
<feature type="non-terminal residue" evidence="3">
    <location>
        <position position="1"/>
    </location>
</feature>
<reference evidence="3" key="1">
    <citation type="submission" date="2023-06" db="EMBL/GenBank/DDBJ databases">
        <authorList>
            <person name="Delattre M."/>
        </authorList>
    </citation>
    <scope>NUCLEOTIDE SEQUENCE</scope>
    <source>
        <strain evidence="3">AF72</strain>
    </source>
</reference>
<dbReference type="InterPro" id="IPR013320">
    <property type="entry name" value="ConA-like_dom_sf"/>
</dbReference>
<sequence length="744" mass="83954">MLFTFDRFIDDLRLEPPSEPPPEVVKFLGEADLPPPDSLLGTRISLNTSATVGQYLHILGNTTKNATSFCVRLAEDYDDDENIACNVCAYFGADPRIEYGAYRDGKRLFSGKGFNPFTSGEQFDLRVRFLQEYVQIFAQRGEIGIFGKLPEVHEAKSLKVIGDVTNLLLMQVEGGSYTTPFYQRINFDSGLRIDMVLKPVPEVDPSLWKSLIEGQPIENSTSIRLWAQYYGCILVFAGTWRILPPVTKSLRHKPHGSLLLAGLIFLPAGHGLNPDPNNVVDPKLIPKPKRIEIMFYSYGPDLKTGDWGLTPNFRISFQFDKNVTVLDYPTEFFGSLGEERADFVPMDDWRLFDLVIRCVNGRLRIYVNNYEFANYELGRSIEGTDHIGVTGDVEVLGFTGNTLPDPDPLLGTRISLNNSATVGQYLHTLGNTTENATSFCVTLSEDFDNEENYACEVCAYFGAEPKIEYAAYNYGKRIFKGTGLNPFTPGEQFDLRIRFLQDYVQIFAERGEIGIFGKLQEVHEAKSLKIIGDVTNLLLMQVEGGSYTMPFYQPIKPKVGLRLDMVLKPVPEMDPSLWEALIEGQPLENATNSSIRVKRKGDPKLIPKPKRIEITLYSFGPDPEKDYHWGLARTFRLSFQFDKNMTAMNRYSPLRIFNDVKQADFVPMDDWRLFDLSIQAASDRLRIYVNNYEFANYELDAVRAGIDHIGINGDVEVLGFEGNSLNGPPGILDPMAVLYRLANN</sequence>
<feature type="domain" description="Galectin" evidence="2">
    <location>
        <begin position="42"/>
        <end position="178"/>
    </location>
</feature>
<dbReference type="SUPFAM" id="SSF49899">
    <property type="entry name" value="Concanavalin A-like lectins/glucanases"/>
    <property type="match status" value="4"/>
</dbReference>
<feature type="domain" description="Galectin" evidence="2">
    <location>
        <begin position="244"/>
        <end position="401"/>
    </location>
</feature>
<organism evidence="3 4">
    <name type="scientific">Mesorhabditis spiculigera</name>
    <dbReference type="NCBI Taxonomy" id="96644"/>
    <lineage>
        <taxon>Eukaryota</taxon>
        <taxon>Metazoa</taxon>
        <taxon>Ecdysozoa</taxon>
        <taxon>Nematoda</taxon>
        <taxon>Chromadorea</taxon>
        <taxon>Rhabditida</taxon>
        <taxon>Rhabditina</taxon>
        <taxon>Rhabditomorpha</taxon>
        <taxon>Rhabditoidea</taxon>
        <taxon>Rhabditidae</taxon>
        <taxon>Mesorhabditinae</taxon>
        <taxon>Mesorhabditis</taxon>
    </lineage>
</organism>
<feature type="domain" description="Galectin" evidence="2">
    <location>
        <begin position="412"/>
        <end position="548"/>
    </location>
</feature>
<protein>
    <recommendedName>
        <fullName evidence="2">Galectin domain-containing protein</fullName>
    </recommendedName>
</protein>
<dbReference type="AlphaFoldDB" id="A0AA36CSX6"/>
<dbReference type="Proteomes" id="UP001177023">
    <property type="component" value="Unassembled WGS sequence"/>
</dbReference>
<dbReference type="PANTHER" id="PTHR11346:SF147">
    <property type="entry name" value="GALECTIN"/>
    <property type="match status" value="1"/>
</dbReference>
<accession>A0AA36CSX6</accession>
<evidence type="ECO:0000313" key="4">
    <source>
        <dbReference type="Proteomes" id="UP001177023"/>
    </source>
</evidence>
<dbReference type="EMBL" id="CATQJA010002632">
    <property type="protein sequence ID" value="CAJ0574714.1"/>
    <property type="molecule type" value="Genomic_DNA"/>
</dbReference>
<dbReference type="Pfam" id="PF00337">
    <property type="entry name" value="Gal-bind_lectin"/>
    <property type="match status" value="4"/>
</dbReference>
<name>A0AA36CSX6_9BILA</name>
<dbReference type="GO" id="GO:0030246">
    <property type="term" value="F:carbohydrate binding"/>
    <property type="evidence" value="ECO:0007669"/>
    <property type="project" value="UniProtKB-KW"/>
</dbReference>
<dbReference type="InterPro" id="IPR001079">
    <property type="entry name" value="Galectin_CRD"/>
</dbReference>
<dbReference type="SMART" id="SM00276">
    <property type="entry name" value="GLECT"/>
    <property type="match status" value="1"/>
</dbReference>